<comment type="caution">
    <text evidence="2">The sequence shown here is derived from an EMBL/GenBank/DDBJ whole genome shotgun (WGS) entry which is preliminary data.</text>
</comment>
<evidence type="ECO:0000313" key="3">
    <source>
        <dbReference type="Proteomes" id="UP000266389"/>
    </source>
</evidence>
<proteinExistence type="predicted"/>
<dbReference type="Proteomes" id="UP000266389">
    <property type="component" value="Unassembled WGS sequence"/>
</dbReference>
<dbReference type="Pfam" id="PF17886">
    <property type="entry name" value="ArsA_HSP20"/>
    <property type="match status" value="1"/>
</dbReference>
<feature type="domain" description="ArsA HSP20-like" evidence="1">
    <location>
        <begin position="109"/>
        <end position="170"/>
    </location>
</feature>
<organism evidence="2 3">
    <name type="scientific">Candidatus Thermochlorobacter aerophilus</name>
    <dbReference type="NCBI Taxonomy" id="1868324"/>
    <lineage>
        <taxon>Bacteria</taxon>
        <taxon>Pseudomonadati</taxon>
        <taxon>Chlorobiota</taxon>
        <taxon>Chlorobiia</taxon>
        <taxon>Chlorobiales</taxon>
        <taxon>Candidatus Thermochlorobacteriaceae</taxon>
        <taxon>Candidatus Thermochlorobacter</taxon>
    </lineage>
</organism>
<dbReference type="Gene3D" id="2.60.40.790">
    <property type="match status" value="1"/>
</dbReference>
<dbReference type="SUPFAM" id="SSF49764">
    <property type="entry name" value="HSP20-like chaperones"/>
    <property type="match status" value="1"/>
</dbReference>
<accession>A0A395LVI8</accession>
<dbReference type="EMBL" id="PHFL01000077">
    <property type="protein sequence ID" value="RFM22757.1"/>
    <property type="molecule type" value="Genomic_DNA"/>
</dbReference>
<evidence type="ECO:0000259" key="1">
    <source>
        <dbReference type="Pfam" id="PF17886"/>
    </source>
</evidence>
<evidence type="ECO:0000313" key="2">
    <source>
        <dbReference type="EMBL" id="RFM22757.1"/>
    </source>
</evidence>
<gene>
    <name evidence="2" type="ORF">D0433_14495</name>
</gene>
<name>A0A395LVI8_9BACT</name>
<dbReference type="InterPro" id="IPR040612">
    <property type="entry name" value="ArsA_HSP20-like"/>
</dbReference>
<dbReference type="CDD" id="cd06464">
    <property type="entry name" value="ACD_sHsps-like"/>
    <property type="match status" value="1"/>
</dbReference>
<dbReference type="AlphaFoldDB" id="A0A395LVI8"/>
<reference evidence="2 3" key="1">
    <citation type="journal article" date="2011" name="ISME J.">
        <title>Community ecology of hot spring cyanobacterial mats: predominant populations and their functional potential.</title>
        <authorList>
            <person name="Klatt C.G."/>
            <person name="Wood J.M."/>
            <person name="Rusch D.B."/>
            <person name="Bateson M.M."/>
            <person name="Hamamura N."/>
            <person name="Heidelberg J.F."/>
            <person name="Grossman A.R."/>
            <person name="Bhaya D."/>
            <person name="Cohan F.M."/>
            <person name="Kuhl M."/>
            <person name="Bryant D.A."/>
            <person name="Ward D.M."/>
        </authorList>
    </citation>
    <scope>NUCLEOTIDE SEQUENCE [LARGE SCALE GENOMIC DNA]</scope>
    <source>
        <strain evidence="2">OS</strain>
    </source>
</reference>
<dbReference type="InterPro" id="IPR008978">
    <property type="entry name" value="HSP20-like_chaperone"/>
</dbReference>
<protein>
    <submittedName>
        <fullName evidence="2">Hsp20/alpha crystallin family protein</fullName>
    </submittedName>
</protein>
<sequence>MKEKVNVKDTIGSILEGIERLAKLAENLQRSAENFSKEGEIDLSRIKEGMKASYSISFKTAVGSRAHTSTFSREFARKAAQQRNAASEVVVPVQAEPETDVFIEAASIKIYAQLPGVEEKDITLTLNKDILELEAKNAKQRFYKEILLPKPVQPESMEKRFHNGILEITFILAV</sequence>